<feature type="compositionally biased region" description="Basic residues" evidence="1">
    <location>
        <begin position="179"/>
        <end position="191"/>
    </location>
</feature>
<gene>
    <name evidence="3" type="ORF">GALMADRAFT_222168</name>
</gene>
<dbReference type="OrthoDB" id="3193718at2759"/>
<keyword evidence="2" id="KW-1133">Transmembrane helix</keyword>
<keyword evidence="2" id="KW-0472">Membrane</keyword>
<evidence type="ECO:0000256" key="1">
    <source>
        <dbReference type="SAM" id="MobiDB-lite"/>
    </source>
</evidence>
<organism evidence="3 4">
    <name type="scientific">Galerina marginata (strain CBS 339.88)</name>
    <dbReference type="NCBI Taxonomy" id="685588"/>
    <lineage>
        <taxon>Eukaryota</taxon>
        <taxon>Fungi</taxon>
        <taxon>Dikarya</taxon>
        <taxon>Basidiomycota</taxon>
        <taxon>Agaricomycotina</taxon>
        <taxon>Agaricomycetes</taxon>
        <taxon>Agaricomycetidae</taxon>
        <taxon>Agaricales</taxon>
        <taxon>Agaricineae</taxon>
        <taxon>Strophariaceae</taxon>
        <taxon>Galerina</taxon>
    </lineage>
</organism>
<dbReference type="EMBL" id="KL142371">
    <property type="protein sequence ID" value="KDR80570.1"/>
    <property type="molecule type" value="Genomic_DNA"/>
</dbReference>
<feature type="region of interest" description="Disordered" evidence="1">
    <location>
        <begin position="179"/>
        <end position="220"/>
    </location>
</feature>
<evidence type="ECO:0000313" key="4">
    <source>
        <dbReference type="Proteomes" id="UP000027222"/>
    </source>
</evidence>
<evidence type="ECO:0000313" key="3">
    <source>
        <dbReference type="EMBL" id="KDR80570.1"/>
    </source>
</evidence>
<dbReference type="HOGENOM" id="CLU_083084_0_0_1"/>
<feature type="transmembrane region" description="Helical" evidence="2">
    <location>
        <begin position="151"/>
        <end position="171"/>
    </location>
</feature>
<protein>
    <submittedName>
        <fullName evidence="3">Uncharacterized protein</fullName>
    </submittedName>
</protein>
<sequence>MSISTPDINISLEPHLAVSLRDLYPLLPQETAQELAQYLAHPLPPLIPYKIILKISQWARSDGAEKALKSRSLDPHAYSMIALLAGTMTSPDRKFGDYVPPKEPEEIEADRIRERKDITYLINALLSIACVGFAAWWAADKTGWANEWRVLFALFAAIVVAVSEAGLYLIVQSRRSKTNVPRKTRSARHKKVDPVSEASSDDPKAITDSAAGTATLRHRR</sequence>
<keyword evidence="2" id="KW-0812">Transmembrane</keyword>
<keyword evidence="4" id="KW-1185">Reference proteome</keyword>
<accession>A0A067TBI6</accession>
<name>A0A067TBI6_GALM3</name>
<dbReference type="InterPro" id="IPR021013">
    <property type="entry name" value="ATPase_Vma12"/>
</dbReference>
<dbReference type="AlphaFoldDB" id="A0A067TBI6"/>
<feature type="transmembrane region" description="Helical" evidence="2">
    <location>
        <begin position="120"/>
        <end position="139"/>
    </location>
</feature>
<dbReference type="Proteomes" id="UP000027222">
    <property type="component" value="Unassembled WGS sequence"/>
</dbReference>
<evidence type="ECO:0000256" key="2">
    <source>
        <dbReference type="SAM" id="Phobius"/>
    </source>
</evidence>
<reference evidence="4" key="1">
    <citation type="journal article" date="2014" name="Proc. Natl. Acad. Sci. U.S.A.">
        <title>Extensive sampling of basidiomycete genomes demonstrates inadequacy of the white-rot/brown-rot paradigm for wood decay fungi.</title>
        <authorList>
            <person name="Riley R."/>
            <person name="Salamov A.A."/>
            <person name="Brown D.W."/>
            <person name="Nagy L.G."/>
            <person name="Floudas D."/>
            <person name="Held B.W."/>
            <person name="Levasseur A."/>
            <person name="Lombard V."/>
            <person name="Morin E."/>
            <person name="Otillar R."/>
            <person name="Lindquist E.A."/>
            <person name="Sun H."/>
            <person name="LaButti K.M."/>
            <person name="Schmutz J."/>
            <person name="Jabbour D."/>
            <person name="Luo H."/>
            <person name="Baker S.E."/>
            <person name="Pisabarro A.G."/>
            <person name="Walton J.D."/>
            <person name="Blanchette R.A."/>
            <person name="Henrissat B."/>
            <person name="Martin F."/>
            <person name="Cullen D."/>
            <person name="Hibbett D.S."/>
            <person name="Grigoriev I.V."/>
        </authorList>
    </citation>
    <scope>NUCLEOTIDE SEQUENCE [LARGE SCALE GENOMIC DNA]</scope>
    <source>
        <strain evidence="4">CBS 339.88</strain>
    </source>
</reference>
<dbReference type="GO" id="GO:0070072">
    <property type="term" value="P:vacuolar proton-transporting V-type ATPase complex assembly"/>
    <property type="evidence" value="ECO:0007669"/>
    <property type="project" value="InterPro"/>
</dbReference>
<dbReference type="Pfam" id="PF11712">
    <property type="entry name" value="Vma12"/>
    <property type="match status" value="1"/>
</dbReference>
<proteinExistence type="predicted"/>